<evidence type="ECO:0000259" key="1">
    <source>
        <dbReference type="SMART" id="SM00198"/>
    </source>
</evidence>
<protein>
    <recommendedName>
        <fullName evidence="1">SCP domain-containing protein</fullName>
    </recommendedName>
</protein>
<dbReference type="SMART" id="SM00198">
    <property type="entry name" value="SCP"/>
    <property type="match status" value="1"/>
</dbReference>
<evidence type="ECO:0000313" key="2">
    <source>
        <dbReference type="EMBL" id="KAJ8305544.1"/>
    </source>
</evidence>
<gene>
    <name evidence="2" type="ORF">KUTeg_016089</name>
</gene>
<dbReference type="PANTHER" id="PTHR10334">
    <property type="entry name" value="CYSTEINE-RICH SECRETORY PROTEIN-RELATED"/>
    <property type="match status" value="1"/>
</dbReference>
<reference evidence="2 3" key="1">
    <citation type="submission" date="2022-12" db="EMBL/GenBank/DDBJ databases">
        <title>Chromosome-level genome of Tegillarca granosa.</title>
        <authorList>
            <person name="Kim J."/>
        </authorList>
    </citation>
    <scope>NUCLEOTIDE SEQUENCE [LARGE SCALE GENOMIC DNA]</scope>
    <source>
        <strain evidence="2">Teg-2019</strain>
        <tissue evidence="2">Adductor muscle</tissue>
    </source>
</reference>
<organism evidence="2 3">
    <name type="scientific">Tegillarca granosa</name>
    <name type="common">Malaysian cockle</name>
    <name type="synonym">Anadara granosa</name>
    <dbReference type="NCBI Taxonomy" id="220873"/>
    <lineage>
        <taxon>Eukaryota</taxon>
        <taxon>Metazoa</taxon>
        <taxon>Spiralia</taxon>
        <taxon>Lophotrochozoa</taxon>
        <taxon>Mollusca</taxon>
        <taxon>Bivalvia</taxon>
        <taxon>Autobranchia</taxon>
        <taxon>Pteriomorphia</taxon>
        <taxon>Arcoida</taxon>
        <taxon>Arcoidea</taxon>
        <taxon>Arcidae</taxon>
        <taxon>Tegillarca</taxon>
    </lineage>
</organism>
<dbReference type="Pfam" id="PF00188">
    <property type="entry name" value="CAP"/>
    <property type="match status" value="1"/>
</dbReference>
<evidence type="ECO:0000313" key="3">
    <source>
        <dbReference type="Proteomes" id="UP001217089"/>
    </source>
</evidence>
<name>A0ABQ9EJU8_TEGGR</name>
<dbReference type="Gene3D" id="3.40.33.10">
    <property type="entry name" value="CAP"/>
    <property type="match status" value="1"/>
</dbReference>
<dbReference type="InterPro" id="IPR001283">
    <property type="entry name" value="CRISP-related"/>
</dbReference>
<dbReference type="SUPFAM" id="SSF55797">
    <property type="entry name" value="PR-1-like"/>
    <property type="match status" value="1"/>
</dbReference>
<keyword evidence="3" id="KW-1185">Reference proteome</keyword>
<dbReference type="PRINTS" id="PR00837">
    <property type="entry name" value="V5TPXLIKE"/>
</dbReference>
<dbReference type="InterPro" id="IPR014044">
    <property type="entry name" value="CAP_dom"/>
</dbReference>
<comment type="caution">
    <text evidence="2">The sequence shown here is derived from an EMBL/GenBank/DDBJ whole genome shotgun (WGS) entry which is preliminary data.</text>
</comment>
<dbReference type="Proteomes" id="UP001217089">
    <property type="component" value="Unassembled WGS sequence"/>
</dbReference>
<dbReference type="InterPro" id="IPR035940">
    <property type="entry name" value="CAP_sf"/>
</dbReference>
<proteinExistence type="predicted"/>
<feature type="domain" description="SCP" evidence="1">
    <location>
        <begin position="61"/>
        <end position="202"/>
    </location>
</feature>
<accession>A0ABQ9EJU8</accession>
<dbReference type="EMBL" id="JARBDR010000813">
    <property type="protein sequence ID" value="KAJ8305544.1"/>
    <property type="molecule type" value="Genomic_DNA"/>
</dbReference>
<sequence length="247" mass="28591">MYMTLSVYIHNLDVCCVKLYSSLIYILQNKMRNPIIVLVVVLIQFISEYSAQRLLQMDIRLAQDIHNWLRSREGAADMNYLNWDWGLQGAAARWAQTCRFEHQYSGRYGENLAFEASTGRLNPRRVMINGMRNWFNEKRLYRYGRGSCGAACHYTQMVWARSDRIGCAMSHCNVIIDPQSGRTYSNAMYLVCFYTPQGNFIGQFPYLRGPPCSRCQRGKMMCMNNLCQGMNSFGYLKSTSVFSPDDI</sequence>